<reference evidence="2 3" key="1">
    <citation type="submission" date="2016-10" db="EMBL/GenBank/DDBJ databases">
        <authorList>
            <person name="de Groot N.N."/>
        </authorList>
    </citation>
    <scope>NUCLEOTIDE SEQUENCE [LARGE SCALE GENOMIC DNA]</scope>
    <source>
        <strain evidence="2 3">DSM 22012</strain>
    </source>
</reference>
<dbReference type="AlphaFoldDB" id="A0A1H5XJN2"/>
<proteinExistence type="predicted"/>
<name>A0A1H5XJN2_9GAMM</name>
<evidence type="ECO:0000313" key="3">
    <source>
        <dbReference type="Proteomes" id="UP000236745"/>
    </source>
</evidence>
<dbReference type="EMBL" id="FNVQ01000001">
    <property type="protein sequence ID" value="SEG11547.1"/>
    <property type="molecule type" value="Genomic_DNA"/>
</dbReference>
<evidence type="ECO:0000256" key="1">
    <source>
        <dbReference type="SAM" id="SignalP"/>
    </source>
</evidence>
<feature type="signal peptide" evidence="1">
    <location>
        <begin position="1"/>
        <end position="27"/>
    </location>
</feature>
<feature type="chain" id="PRO_5009289511" description="Chalcone isomerase-like" evidence="1">
    <location>
        <begin position="28"/>
        <end position="171"/>
    </location>
</feature>
<sequence length="171" mass="19238">MSACRVKPFLSVYLLVALLCVSLTSTAQSRYPQGLEQVGQARFSLLWLDIYDARLFSADGSYRPGEAPLLLELTYHRAISSRELVDETLNQLEGRFERAAVPGELNDLLPSVDDGDQLAFYLRADGAGAFYFNGKYLGELDDSDFNRAFLDIWLAPDSEYPELTRRLKGKE</sequence>
<keyword evidence="1" id="KW-0732">Signal</keyword>
<dbReference type="Proteomes" id="UP000236745">
    <property type="component" value="Unassembled WGS sequence"/>
</dbReference>
<dbReference type="RefSeq" id="WP_104002308.1">
    <property type="nucleotide sequence ID" value="NZ_FNVQ01000001.1"/>
</dbReference>
<evidence type="ECO:0000313" key="2">
    <source>
        <dbReference type="EMBL" id="SEG11547.1"/>
    </source>
</evidence>
<organism evidence="2 3">
    <name type="scientific">Marinobacterium lutimaris</name>
    <dbReference type="NCBI Taxonomy" id="568106"/>
    <lineage>
        <taxon>Bacteria</taxon>
        <taxon>Pseudomonadati</taxon>
        <taxon>Pseudomonadota</taxon>
        <taxon>Gammaproteobacteria</taxon>
        <taxon>Oceanospirillales</taxon>
        <taxon>Oceanospirillaceae</taxon>
        <taxon>Marinobacterium</taxon>
    </lineage>
</organism>
<gene>
    <name evidence="2" type="ORF">SAMN05444390_1011400</name>
</gene>
<dbReference type="OrthoDB" id="8527419at2"/>
<accession>A0A1H5XJN2</accession>
<protein>
    <recommendedName>
        <fullName evidence="4">Chalcone isomerase-like</fullName>
    </recommendedName>
</protein>
<evidence type="ECO:0008006" key="4">
    <source>
        <dbReference type="Google" id="ProtNLM"/>
    </source>
</evidence>
<keyword evidence="3" id="KW-1185">Reference proteome</keyword>